<dbReference type="EMBL" id="CAJOBS010001788">
    <property type="protein sequence ID" value="CAF4761853.1"/>
    <property type="molecule type" value="Genomic_DNA"/>
</dbReference>
<dbReference type="Proteomes" id="UP000663838">
    <property type="component" value="Unassembled WGS sequence"/>
</dbReference>
<feature type="compositionally biased region" description="Low complexity" evidence="1">
    <location>
        <begin position="8"/>
        <end position="24"/>
    </location>
</feature>
<accession>A0A821M2X4</accession>
<sequence>VQSYVNTSASSIQSPSSSSSSLNGTNCCSSRILIVPEYFIFKCKKIEINASHVFDLLATGRAELRLRDLMFVFKSWKKIILNAEIIHQDEENKLRLSTEHPQSYYMTDAVLQSVFDRVSYAIRELCNITQQARAAFQYATLNIYQASSRQQQVSSQLSSTIQSSSPSSSIALAQLQAMRQQK</sequence>
<comment type="caution">
    <text evidence="2">The sequence shown here is derived from an EMBL/GenBank/DDBJ whole genome shotgun (WGS) entry which is preliminary data.</text>
</comment>
<feature type="region of interest" description="Disordered" evidence="1">
    <location>
        <begin position="1"/>
        <end position="24"/>
    </location>
</feature>
<gene>
    <name evidence="2" type="ORF">TOA249_LOCUS21071</name>
</gene>
<reference evidence="2" key="1">
    <citation type="submission" date="2021-02" db="EMBL/GenBank/DDBJ databases">
        <authorList>
            <person name="Nowell W R."/>
        </authorList>
    </citation>
    <scope>NUCLEOTIDE SEQUENCE</scope>
</reference>
<organism evidence="2 3">
    <name type="scientific">Rotaria socialis</name>
    <dbReference type="NCBI Taxonomy" id="392032"/>
    <lineage>
        <taxon>Eukaryota</taxon>
        <taxon>Metazoa</taxon>
        <taxon>Spiralia</taxon>
        <taxon>Gnathifera</taxon>
        <taxon>Rotifera</taxon>
        <taxon>Eurotatoria</taxon>
        <taxon>Bdelloidea</taxon>
        <taxon>Philodinida</taxon>
        <taxon>Philodinidae</taxon>
        <taxon>Rotaria</taxon>
    </lineage>
</organism>
<proteinExistence type="predicted"/>
<evidence type="ECO:0000256" key="1">
    <source>
        <dbReference type="SAM" id="MobiDB-lite"/>
    </source>
</evidence>
<name>A0A821M2X4_9BILA</name>
<dbReference type="AlphaFoldDB" id="A0A821M2X4"/>
<evidence type="ECO:0000313" key="3">
    <source>
        <dbReference type="Proteomes" id="UP000663838"/>
    </source>
</evidence>
<feature type="non-terminal residue" evidence="2">
    <location>
        <position position="182"/>
    </location>
</feature>
<evidence type="ECO:0000313" key="2">
    <source>
        <dbReference type="EMBL" id="CAF4761853.1"/>
    </source>
</evidence>
<protein>
    <submittedName>
        <fullName evidence="2">Uncharacterized protein</fullName>
    </submittedName>
</protein>